<feature type="domain" description="Carbohydrate kinase FGGY N-terminal" evidence="10">
    <location>
        <begin position="17"/>
        <end position="237"/>
    </location>
</feature>
<dbReference type="CDD" id="cd07783">
    <property type="entry name" value="ASKHA_NBD_FGGY_SePSK_AtXK1-like"/>
    <property type="match status" value="1"/>
</dbReference>
<sequence>MQRAEPLNTTPLTPHAFLGIDFGTGGARATVIDEVGEILAECRYDFHGEQSAALWRTALFELIGQVPAALRSVLRAVAIDATSATVLLCDAAGEALSAPLLYNDVRAGDEAASLAQRAPDSLVATPTSGLAKLLWFQRQPEFANARHLMHQADWLAFQLHGQLGISDYHNALKTGADPDTLDYPAWIKQLPAAALLPRIVEPGTVIGPVSGRIAHHFALPRDCLVRAGTTDSIAAFLAAGATKPGEAVSSLGSTLVLKLLSERQVDSPEHGVYSHRFGELWLAGGASNSGGAVLRMFFSDAELQSLSGEIDPNRPSGLDYYPLPKPGERFPINDPLYLPRLTPRPDDPAHFLHGLLEGIARIEAHGYELLRKLGATPLTAVLSAGGGAHNAAFTALRARFLGVPVGTAAHTEAAYGSALLARDGTRLLYSGHAK</sequence>
<dbReference type="Gene3D" id="3.30.420.40">
    <property type="match status" value="2"/>
</dbReference>
<dbReference type="FunFam" id="3.30.420.40:FF:000180">
    <property type="entry name" value="D-ribulose kinase isoform X1"/>
    <property type="match status" value="1"/>
</dbReference>
<evidence type="ECO:0000256" key="9">
    <source>
        <dbReference type="ARBA" id="ARBA00072590"/>
    </source>
</evidence>
<evidence type="ECO:0000256" key="8">
    <source>
        <dbReference type="ARBA" id="ARBA00066370"/>
    </source>
</evidence>
<evidence type="ECO:0000313" key="12">
    <source>
        <dbReference type="EMBL" id="BCB27271.1"/>
    </source>
</evidence>
<dbReference type="GO" id="GO:0019150">
    <property type="term" value="F:D-ribulokinase activity"/>
    <property type="evidence" value="ECO:0007669"/>
    <property type="project" value="UniProtKB-EC"/>
</dbReference>
<dbReference type="PIRSF" id="PIRSF000538">
    <property type="entry name" value="GlpK"/>
    <property type="match status" value="1"/>
</dbReference>
<proteinExistence type="inferred from homology"/>
<dbReference type="RefSeq" id="WP_173064587.1">
    <property type="nucleotide sequence ID" value="NZ_AP022853.1"/>
</dbReference>
<feature type="domain" description="Carbohydrate kinase FGGY C-terminal" evidence="11">
    <location>
        <begin position="248"/>
        <end position="421"/>
    </location>
</feature>
<evidence type="ECO:0000256" key="5">
    <source>
        <dbReference type="ARBA" id="ARBA00022777"/>
    </source>
</evidence>
<keyword evidence="4" id="KW-0547">Nucleotide-binding</keyword>
<keyword evidence="5 12" id="KW-0418">Kinase</keyword>
<evidence type="ECO:0000256" key="3">
    <source>
        <dbReference type="ARBA" id="ARBA00022679"/>
    </source>
</evidence>
<evidence type="ECO:0000259" key="11">
    <source>
        <dbReference type="Pfam" id="PF02782"/>
    </source>
</evidence>
<keyword evidence="13" id="KW-1185">Reference proteome</keyword>
<dbReference type="GO" id="GO:0004856">
    <property type="term" value="F:D-xylulokinase activity"/>
    <property type="evidence" value="ECO:0007669"/>
    <property type="project" value="TreeGrafter"/>
</dbReference>
<dbReference type="GO" id="GO:0005829">
    <property type="term" value="C:cytosol"/>
    <property type="evidence" value="ECO:0007669"/>
    <property type="project" value="TreeGrafter"/>
</dbReference>
<dbReference type="GO" id="GO:0005524">
    <property type="term" value="F:ATP binding"/>
    <property type="evidence" value="ECO:0007669"/>
    <property type="project" value="UniProtKB-KW"/>
</dbReference>
<dbReference type="GO" id="GO:0005997">
    <property type="term" value="P:xylulose metabolic process"/>
    <property type="evidence" value="ECO:0007669"/>
    <property type="project" value="TreeGrafter"/>
</dbReference>
<organism evidence="12 13">
    <name type="scientific">Sulfurimicrobium lacus</name>
    <dbReference type="NCBI Taxonomy" id="2715678"/>
    <lineage>
        <taxon>Bacteria</taxon>
        <taxon>Pseudomonadati</taxon>
        <taxon>Pseudomonadota</taxon>
        <taxon>Betaproteobacteria</taxon>
        <taxon>Nitrosomonadales</taxon>
        <taxon>Sulfuricellaceae</taxon>
        <taxon>Sulfurimicrobium</taxon>
    </lineage>
</organism>
<evidence type="ECO:0000313" key="13">
    <source>
        <dbReference type="Proteomes" id="UP000502260"/>
    </source>
</evidence>
<comment type="similarity">
    <text evidence="2">Belongs to the FGGY kinase family.</text>
</comment>
<accession>A0A6F8VDN7</accession>
<evidence type="ECO:0000256" key="4">
    <source>
        <dbReference type="ARBA" id="ARBA00022741"/>
    </source>
</evidence>
<dbReference type="SUPFAM" id="SSF53067">
    <property type="entry name" value="Actin-like ATPase domain"/>
    <property type="match status" value="2"/>
</dbReference>
<dbReference type="AlphaFoldDB" id="A0A6F8VDN7"/>
<gene>
    <name evidence="12" type="ORF">SKTS_21570</name>
</gene>
<dbReference type="Pfam" id="PF00370">
    <property type="entry name" value="FGGY_N"/>
    <property type="match status" value="1"/>
</dbReference>
<evidence type="ECO:0000256" key="7">
    <source>
        <dbReference type="ARBA" id="ARBA00051146"/>
    </source>
</evidence>
<keyword evidence="6" id="KW-0067">ATP-binding</keyword>
<comment type="cofactor">
    <cofactor evidence="1">
        <name>a divalent metal cation</name>
        <dbReference type="ChEBI" id="CHEBI:60240"/>
    </cofactor>
</comment>
<dbReference type="Pfam" id="PF02782">
    <property type="entry name" value="FGGY_C"/>
    <property type="match status" value="1"/>
</dbReference>
<keyword evidence="3" id="KW-0808">Transferase</keyword>
<comment type="catalytic activity">
    <reaction evidence="7">
        <text>D-ribulose + ATP = D-ribulose 5-phosphate + ADP + H(+)</text>
        <dbReference type="Rhea" id="RHEA:17601"/>
        <dbReference type="ChEBI" id="CHEBI:15378"/>
        <dbReference type="ChEBI" id="CHEBI:17173"/>
        <dbReference type="ChEBI" id="CHEBI:30616"/>
        <dbReference type="ChEBI" id="CHEBI:58121"/>
        <dbReference type="ChEBI" id="CHEBI:456216"/>
        <dbReference type="EC" id="2.7.1.47"/>
    </reaction>
</comment>
<protein>
    <recommendedName>
        <fullName evidence="9">D-ribulose kinase</fullName>
        <ecNumber evidence="8">2.7.1.47</ecNumber>
    </recommendedName>
</protein>
<dbReference type="PANTHER" id="PTHR10196:SF80">
    <property type="entry name" value="D-RIBULOSE KINASE"/>
    <property type="match status" value="1"/>
</dbReference>
<dbReference type="InterPro" id="IPR018485">
    <property type="entry name" value="FGGY_C"/>
</dbReference>
<dbReference type="InterPro" id="IPR000577">
    <property type="entry name" value="Carb_kinase_FGGY"/>
</dbReference>
<dbReference type="PANTHER" id="PTHR10196">
    <property type="entry name" value="SUGAR KINASE"/>
    <property type="match status" value="1"/>
</dbReference>
<dbReference type="EC" id="2.7.1.47" evidence="8"/>
<evidence type="ECO:0000256" key="2">
    <source>
        <dbReference type="ARBA" id="ARBA00009156"/>
    </source>
</evidence>
<evidence type="ECO:0000256" key="1">
    <source>
        <dbReference type="ARBA" id="ARBA00001968"/>
    </source>
</evidence>
<dbReference type="Proteomes" id="UP000502260">
    <property type="component" value="Chromosome"/>
</dbReference>
<dbReference type="InterPro" id="IPR043129">
    <property type="entry name" value="ATPase_NBD"/>
</dbReference>
<name>A0A6F8VDN7_9PROT</name>
<evidence type="ECO:0000259" key="10">
    <source>
        <dbReference type="Pfam" id="PF00370"/>
    </source>
</evidence>
<dbReference type="EMBL" id="AP022853">
    <property type="protein sequence ID" value="BCB27271.1"/>
    <property type="molecule type" value="Genomic_DNA"/>
</dbReference>
<reference evidence="13" key="1">
    <citation type="submission" date="2020-03" db="EMBL/GenBank/DDBJ databases">
        <title>Complete genome sequence of sulfur-oxidizing bacterium skT11.</title>
        <authorList>
            <person name="Kanda M."/>
            <person name="Kojima H."/>
            <person name="Fukui M."/>
        </authorList>
    </citation>
    <scope>NUCLEOTIDE SEQUENCE [LARGE SCALE GENOMIC DNA]</scope>
    <source>
        <strain evidence="13">skT11</strain>
    </source>
</reference>
<dbReference type="InterPro" id="IPR018484">
    <property type="entry name" value="FGGY_N"/>
</dbReference>
<dbReference type="KEGG" id="slac:SKTS_21570"/>
<evidence type="ECO:0000256" key="6">
    <source>
        <dbReference type="ARBA" id="ARBA00022840"/>
    </source>
</evidence>